<evidence type="ECO:0000256" key="4">
    <source>
        <dbReference type="ARBA" id="ARBA00023204"/>
    </source>
</evidence>
<dbReference type="GO" id="GO:0035312">
    <property type="term" value="F:5'-3' DNA exonuclease activity"/>
    <property type="evidence" value="ECO:0007669"/>
    <property type="project" value="TreeGrafter"/>
</dbReference>
<evidence type="ECO:0000313" key="9">
    <source>
        <dbReference type="Proteomes" id="UP000292447"/>
    </source>
</evidence>
<dbReference type="PANTHER" id="PTHR23240">
    <property type="entry name" value="DNA CROSS-LINK REPAIR PROTEIN PSO2/SNM1-RELATED"/>
    <property type="match status" value="1"/>
</dbReference>
<dbReference type="PANTHER" id="PTHR23240:SF6">
    <property type="entry name" value="DNA CROSS-LINK REPAIR 1A PROTEIN"/>
    <property type="match status" value="1"/>
</dbReference>
<gene>
    <name evidence="8" type="primary">MPUL0B06540</name>
    <name evidence="8" type="ORF">METSCH_B06540</name>
</gene>
<evidence type="ECO:0000256" key="3">
    <source>
        <dbReference type="ARBA" id="ARBA00022763"/>
    </source>
</evidence>
<keyword evidence="4" id="KW-0234">DNA repair</keyword>
<evidence type="ECO:0000256" key="6">
    <source>
        <dbReference type="SAM" id="MobiDB-lite"/>
    </source>
</evidence>
<accession>A0A4P6XJH4</accession>
<evidence type="ECO:0000256" key="2">
    <source>
        <dbReference type="ARBA" id="ARBA00010304"/>
    </source>
</evidence>
<dbReference type="GO" id="GO:0036297">
    <property type="term" value="P:interstrand cross-link repair"/>
    <property type="evidence" value="ECO:0007669"/>
    <property type="project" value="TreeGrafter"/>
</dbReference>
<feature type="domain" description="DNA repair metallo-beta-lactamase" evidence="7">
    <location>
        <begin position="491"/>
        <end position="628"/>
    </location>
</feature>
<evidence type="ECO:0000256" key="1">
    <source>
        <dbReference type="ARBA" id="ARBA00004123"/>
    </source>
</evidence>
<dbReference type="InterPro" id="IPR036866">
    <property type="entry name" value="RibonucZ/Hydroxyglut_hydro"/>
</dbReference>
<dbReference type="CDD" id="cd16273">
    <property type="entry name" value="SNM1A-1C-like_MBL-fold"/>
    <property type="match status" value="1"/>
</dbReference>
<feature type="region of interest" description="Disordered" evidence="6">
    <location>
        <begin position="111"/>
        <end position="176"/>
    </location>
</feature>
<dbReference type="STRING" id="2163413.A0A4P6XJH4"/>
<feature type="region of interest" description="Disordered" evidence="6">
    <location>
        <begin position="1"/>
        <end position="30"/>
    </location>
</feature>
<feature type="compositionally biased region" description="Basic residues" evidence="6">
    <location>
        <begin position="127"/>
        <end position="143"/>
    </location>
</feature>
<dbReference type="GO" id="GO:0006303">
    <property type="term" value="P:double-strand break repair via nonhomologous end joining"/>
    <property type="evidence" value="ECO:0007669"/>
    <property type="project" value="TreeGrafter"/>
</dbReference>
<reference evidence="9" key="1">
    <citation type="submission" date="2019-03" db="EMBL/GenBank/DDBJ databases">
        <title>Snf2 controls pulcherriminic acid biosynthesis and connects pigmentation and antifungal activity of the yeast Metschnikowia pulcherrima.</title>
        <authorList>
            <person name="Gore-Lloyd D."/>
            <person name="Sumann I."/>
            <person name="Brachmann A.O."/>
            <person name="Schneeberger K."/>
            <person name="Ortiz-Merino R.A."/>
            <person name="Moreno-Beltran M."/>
            <person name="Schlaefli M."/>
            <person name="Kirner P."/>
            <person name="Santos Kron A."/>
            <person name="Wolfe K.H."/>
            <person name="Piel J."/>
            <person name="Ahrens C.H."/>
            <person name="Henk D."/>
            <person name="Freimoser F.M."/>
        </authorList>
    </citation>
    <scope>NUCLEOTIDE SEQUENCE [LARGE SCALE GENOMIC DNA]</scope>
    <source>
        <strain evidence="9">APC 1.2</strain>
    </source>
</reference>
<dbReference type="GO" id="GO:0005634">
    <property type="term" value="C:nucleus"/>
    <property type="evidence" value="ECO:0007669"/>
    <property type="project" value="UniProtKB-SubCell"/>
</dbReference>
<name>A0A4P6XJH4_9ASCO</name>
<organism evidence="8 9">
    <name type="scientific">Metschnikowia aff. pulcherrima</name>
    <dbReference type="NCBI Taxonomy" id="2163413"/>
    <lineage>
        <taxon>Eukaryota</taxon>
        <taxon>Fungi</taxon>
        <taxon>Dikarya</taxon>
        <taxon>Ascomycota</taxon>
        <taxon>Saccharomycotina</taxon>
        <taxon>Pichiomycetes</taxon>
        <taxon>Metschnikowiaceae</taxon>
        <taxon>Metschnikowia</taxon>
    </lineage>
</organism>
<keyword evidence="3" id="KW-0227">DNA damage</keyword>
<evidence type="ECO:0000259" key="7">
    <source>
        <dbReference type="Pfam" id="PF07522"/>
    </source>
</evidence>
<evidence type="ECO:0000256" key="5">
    <source>
        <dbReference type="ARBA" id="ARBA00023242"/>
    </source>
</evidence>
<comment type="similarity">
    <text evidence="2">Belongs to the DNA repair metallo-beta-lactamase (DRMBL) family.</text>
</comment>
<dbReference type="Proteomes" id="UP000292447">
    <property type="component" value="Chromosome II"/>
</dbReference>
<protein>
    <submittedName>
        <fullName evidence="8">DNA cross-link repair 1A protein</fullName>
    </submittedName>
</protein>
<sequence length="674" mass="76922">MSRAKKQATLFDLGGQKGTENHVPKKEPFRGPDNTFSVGCPVCLTAMDLLSMRNRIKHVEECLSMAAIQESRTIKRESVALKAEPCPVRDLQVLPEISVSKQETIEVIELDENESPDEKQEIVINARTKRRGSQKAPPQKRKRELGAPQKEKLRYVNSQPTVKRKKEATPKNEEEQLELLPLSRKNEIPDLKVLKFPVKDSTIYRLSVDAFCYKPHDSIHQYFLSHFHSDHYGGITKKWCRERTIDSKIIYCSEITGRLLNIRYSVEPCHLFSMRNDTRYKIHSFEEKLENGGQISAETSPGVYVTCIDANHCPGAVIFLFEGVSVDGKSTFTLHCGDFRVNKNIMLHPLLQRFLVGAENRLENVYLDTTYMTPKYNFPKQEQVCESVATLIHEFANNDTLVKEVFGSSLQTRITDFLTGKKATLKKYLVLVGTYLIGKEKLAVAVLKRLGNSPIYVSNVHSRGDKDHIIRSYHDEYLDSVLTTDAVATLHHDVMIHLVPMKIAGNIQELQNYFNHNGYHSHFERCIGLRPTGWSFKNTDEEPEGTEETVEIDEAELSLQSTAALLKKRPKYTHLDVLAQNTNKANKKVDISTHRIYLIPYSEHLSFRELSYFVVFFNIGHVIPTVNTLNPYSALAMAEIIRRWETIREVMTGKGKHLPQFIQDAVSGLSLDDF</sequence>
<feature type="compositionally biased region" description="Basic and acidic residues" evidence="6">
    <location>
        <begin position="19"/>
        <end position="30"/>
    </location>
</feature>
<proteinExistence type="inferred from homology"/>
<dbReference type="SUPFAM" id="SSF56281">
    <property type="entry name" value="Metallo-hydrolase/oxidoreductase"/>
    <property type="match status" value="1"/>
</dbReference>
<dbReference type="Gene3D" id="3.60.15.10">
    <property type="entry name" value="Ribonuclease Z/Hydroxyacylglutathione hydrolase-like"/>
    <property type="match status" value="1"/>
</dbReference>
<evidence type="ECO:0000313" key="8">
    <source>
        <dbReference type="EMBL" id="QBM87452.1"/>
    </source>
</evidence>
<keyword evidence="5" id="KW-0539">Nucleus</keyword>
<dbReference type="GO" id="GO:0003684">
    <property type="term" value="F:damaged DNA binding"/>
    <property type="evidence" value="ECO:0007669"/>
    <property type="project" value="TreeGrafter"/>
</dbReference>
<comment type="subcellular location">
    <subcellularLocation>
        <location evidence="1">Nucleus</location>
    </subcellularLocation>
</comment>
<dbReference type="AlphaFoldDB" id="A0A4P6XJH4"/>
<dbReference type="EMBL" id="CP034457">
    <property type="protein sequence ID" value="QBM87452.1"/>
    <property type="molecule type" value="Genomic_DNA"/>
</dbReference>
<keyword evidence="9" id="KW-1185">Reference proteome</keyword>
<dbReference type="Gene3D" id="3.40.50.12650">
    <property type="match status" value="1"/>
</dbReference>
<dbReference type="InterPro" id="IPR011084">
    <property type="entry name" value="DRMBL"/>
</dbReference>
<dbReference type="Pfam" id="PF07522">
    <property type="entry name" value="DRMBL"/>
    <property type="match status" value="1"/>
</dbReference>